<keyword evidence="4" id="KW-1278">Translocase</keyword>
<comment type="caution">
    <text evidence="7">The sequence shown here is derived from an EMBL/GenBank/DDBJ whole genome shotgun (WGS) entry which is preliminary data.</text>
</comment>
<keyword evidence="1" id="KW-0813">Transport</keyword>
<dbReference type="GO" id="GO:0022857">
    <property type="term" value="F:transmembrane transporter activity"/>
    <property type="evidence" value="ECO:0007669"/>
    <property type="project" value="InterPro"/>
</dbReference>
<reference evidence="7 8" key="1">
    <citation type="submission" date="2012-10" db="EMBL/GenBank/DDBJ databases">
        <title>Genome sequencing of Tanticharoenia sakaeratensis NBRC 103193.</title>
        <authorList>
            <person name="Azuma Y."/>
            <person name="Hadano H."/>
            <person name="Hirakawa H."/>
            <person name="Matsushita K."/>
        </authorList>
    </citation>
    <scope>NUCLEOTIDE SEQUENCE [LARGE SCALE GENOMIC DNA]</scope>
    <source>
        <strain evidence="7 8">NBRC 103193</strain>
    </source>
</reference>
<keyword evidence="8" id="KW-1185">Reference proteome</keyword>
<dbReference type="InterPro" id="IPR003439">
    <property type="entry name" value="ABC_transporter-like_ATP-bd"/>
</dbReference>
<evidence type="ECO:0000256" key="2">
    <source>
        <dbReference type="ARBA" id="ARBA00022475"/>
    </source>
</evidence>
<organism evidence="7 8">
    <name type="scientific">Tanticharoenia sakaeratensis NBRC 103193</name>
    <dbReference type="NCBI Taxonomy" id="1231623"/>
    <lineage>
        <taxon>Bacteria</taxon>
        <taxon>Pseudomonadati</taxon>
        <taxon>Pseudomonadota</taxon>
        <taxon>Alphaproteobacteria</taxon>
        <taxon>Acetobacterales</taxon>
        <taxon>Acetobacteraceae</taxon>
        <taxon>Tanticharoenia</taxon>
    </lineage>
</organism>
<keyword evidence="5" id="KW-0472">Membrane</keyword>
<dbReference type="EMBL" id="BALE01000003">
    <property type="protein sequence ID" value="GAN52868.1"/>
    <property type="molecule type" value="Genomic_DNA"/>
</dbReference>
<keyword evidence="7" id="KW-0547">Nucleotide-binding</keyword>
<dbReference type="GO" id="GO:0016887">
    <property type="term" value="F:ATP hydrolysis activity"/>
    <property type="evidence" value="ECO:0007669"/>
    <property type="project" value="InterPro"/>
</dbReference>
<evidence type="ECO:0000256" key="3">
    <source>
        <dbReference type="ARBA" id="ARBA00022519"/>
    </source>
</evidence>
<dbReference type="GO" id="GO:0043190">
    <property type="term" value="C:ATP-binding cassette (ABC) transporter complex"/>
    <property type="evidence" value="ECO:0007669"/>
    <property type="project" value="InterPro"/>
</dbReference>
<dbReference type="PROSITE" id="PS50893">
    <property type="entry name" value="ABC_TRANSPORTER_2"/>
    <property type="match status" value="1"/>
</dbReference>
<gene>
    <name evidence="7" type="ORF">Tasa_003_046</name>
</gene>
<name>A0A0D6MHX8_9PROT</name>
<dbReference type="InterPro" id="IPR050093">
    <property type="entry name" value="ABC_SmlMolc_Importer"/>
</dbReference>
<dbReference type="SUPFAM" id="SSF52540">
    <property type="entry name" value="P-loop containing nucleoside triphosphate hydrolases"/>
    <property type="match status" value="1"/>
</dbReference>
<feature type="domain" description="ABC transporter" evidence="6">
    <location>
        <begin position="9"/>
        <end position="239"/>
    </location>
</feature>
<evidence type="ECO:0000313" key="8">
    <source>
        <dbReference type="Proteomes" id="UP000032679"/>
    </source>
</evidence>
<dbReference type="RefSeq" id="WP_084711947.1">
    <property type="nucleotide sequence ID" value="NZ_BALE01000003.1"/>
</dbReference>
<dbReference type="Pfam" id="PF08402">
    <property type="entry name" value="TOBE_2"/>
    <property type="match status" value="1"/>
</dbReference>
<evidence type="ECO:0000256" key="5">
    <source>
        <dbReference type="ARBA" id="ARBA00023136"/>
    </source>
</evidence>
<dbReference type="PANTHER" id="PTHR42781">
    <property type="entry name" value="SPERMIDINE/PUTRESCINE IMPORT ATP-BINDING PROTEIN POTA"/>
    <property type="match status" value="1"/>
</dbReference>
<dbReference type="InterPro" id="IPR013611">
    <property type="entry name" value="Transp-assoc_OB_typ2"/>
</dbReference>
<dbReference type="GO" id="GO:0005524">
    <property type="term" value="F:ATP binding"/>
    <property type="evidence" value="ECO:0007669"/>
    <property type="project" value="UniProtKB-KW"/>
</dbReference>
<keyword evidence="7" id="KW-0067">ATP-binding</keyword>
<dbReference type="InterPro" id="IPR027417">
    <property type="entry name" value="P-loop_NTPase"/>
</dbReference>
<evidence type="ECO:0000256" key="4">
    <source>
        <dbReference type="ARBA" id="ARBA00022967"/>
    </source>
</evidence>
<evidence type="ECO:0000256" key="1">
    <source>
        <dbReference type="ARBA" id="ARBA00022448"/>
    </source>
</evidence>
<dbReference type="PANTHER" id="PTHR42781:SF1">
    <property type="entry name" value="THIAMINE IMPORT ATP-BINDING PROTEIN THIQ"/>
    <property type="match status" value="1"/>
</dbReference>
<keyword evidence="2" id="KW-1003">Cell membrane</keyword>
<evidence type="ECO:0000313" key="7">
    <source>
        <dbReference type="EMBL" id="GAN52868.1"/>
    </source>
</evidence>
<dbReference type="STRING" id="1231623.Tasa_003_046"/>
<dbReference type="SUPFAM" id="SSF50331">
    <property type="entry name" value="MOP-like"/>
    <property type="match status" value="1"/>
</dbReference>
<accession>A0A0D6MHX8</accession>
<protein>
    <submittedName>
        <fullName evidence="7">ABC transporter ATP-binding protein</fullName>
    </submittedName>
</protein>
<dbReference type="Gene3D" id="3.40.50.300">
    <property type="entry name" value="P-loop containing nucleotide triphosphate hydrolases"/>
    <property type="match status" value="1"/>
</dbReference>
<dbReference type="OrthoDB" id="7280760at2"/>
<dbReference type="AlphaFoldDB" id="A0A0D6MHX8"/>
<sequence>MKAPLVPVLSVTDLRLTADHPPVSLMLPTRDTASTTLCLLGDDPAILSTLLDALAGHRPVADGMINVDGTDISRHLPENRPVCLVSARDPLFAHLSVGENIAFAARARGDAKGAVEAACRKASALMGLDGLEAMRVDRLDTLGRLRVALARAVVRAPRILLLDDPFAGLSPSLQRQAQGLVTMLGQALSQHLVLATTDRETALRCGAPIALFSGAHLLQCAPASGLFDRPADDRVATLFGDANAMPGRVLSIDDDVARVRLPSGGVAEAMASDGLESDGLCILCVRPDRISPVFGAAAFALDEDDAPITAVLQDSMHLGDHVRLRFRLADGVDVEVRRAPLQLHAGLKPGAPAQLAWAAGHATAFPMRPDMY</sequence>
<proteinExistence type="predicted"/>
<dbReference type="Pfam" id="PF00005">
    <property type="entry name" value="ABC_tran"/>
    <property type="match status" value="1"/>
</dbReference>
<dbReference type="InterPro" id="IPR008995">
    <property type="entry name" value="Mo/tungstate-bd_C_term_dom"/>
</dbReference>
<dbReference type="Proteomes" id="UP000032679">
    <property type="component" value="Unassembled WGS sequence"/>
</dbReference>
<keyword evidence="3" id="KW-0997">Cell inner membrane</keyword>
<evidence type="ECO:0000259" key="6">
    <source>
        <dbReference type="PROSITE" id="PS50893"/>
    </source>
</evidence>